<feature type="region of interest" description="Disordered" evidence="1">
    <location>
        <begin position="22"/>
        <end position="45"/>
    </location>
</feature>
<reference evidence="3" key="3">
    <citation type="submission" date="2025-08" db="UniProtKB">
        <authorList>
            <consortium name="Ensembl"/>
        </authorList>
    </citation>
    <scope>IDENTIFICATION</scope>
</reference>
<reference evidence="3 4" key="2">
    <citation type="journal article" date="2012" name="Nature">
        <title>Insights into hominid evolution from the gorilla genome sequence.</title>
        <authorList>
            <person name="Scally A."/>
            <person name="Dutheil J.Y."/>
            <person name="Hillier L.W."/>
            <person name="Jordan G.E."/>
            <person name="Goodhead I."/>
            <person name="Herrero J."/>
            <person name="Hobolth A."/>
            <person name="Lappalainen T."/>
            <person name="Mailund T."/>
            <person name="Marques-Bonet T."/>
            <person name="McCarthy S."/>
            <person name="Montgomery S.H."/>
            <person name="Schwalie P.C."/>
            <person name="Tang Y.A."/>
            <person name="Ward M.C."/>
            <person name="Xue Y."/>
            <person name="Yngvadottir B."/>
            <person name="Alkan C."/>
            <person name="Andersen L.N."/>
            <person name="Ayub Q."/>
            <person name="Ball E.V."/>
            <person name="Beal K."/>
            <person name="Bradley B.J."/>
            <person name="Chen Y."/>
            <person name="Clee C.M."/>
            <person name="Fitzgerald S."/>
            <person name="Graves T.A."/>
            <person name="Gu Y."/>
            <person name="Heath P."/>
            <person name="Heger A."/>
            <person name="Karakoc E."/>
            <person name="Kolb-Kokocinski A."/>
            <person name="Laird G.K."/>
            <person name="Lunter G."/>
            <person name="Meader S."/>
            <person name="Mort M."/>
            <person name="Mullikin J.C."/>
            <person name="Munch K."/>
            <person name="O'Connor T.D."/>
            <person name="Phillips A.D."/>
            <person name="Prado-Martinez J."/>
            <person name="Rogers A.S."/>
            <person name="Sajjadian S."/>
            <person name="Schmidt D."/>
            <person name="Shaw K."/>
            <person name="Simpson J.T."/>
            <person name="Stenson P.D."/>
            <person name="Turner D.J."/>
            <person name="Vigilant L."/>
            <person name="Vilella A.J."/>
            <person name="Whitener W."/>
            <person name="Zhu B."/>
            <person name="Cooper D.N."/>
            <person name="de Jong P."/>
            <person name="Dermitzakis E.T."/>
            <person name="Eichler E.E."/>
            <person name="Flicek P."/>
            <person name="Goldman N."/>
            <person name="Mundy N.I."/>
            <person name="Ning Z."/>
            <person name="Odom D.T."/>
            <person name="Ponting C.P."/>
            <person name="Quail M.A."/>
            <person name="Ryder O.A."/>
            <person name="Searle S.M."/>
            <person name="Warren W.C."/>
            <person name="Wilson R.K."/>
            <person name="Schierup M.H."/>
            <person name="Rogers J."/>
            <person name="Tyler-Smith C."/>
            <person name="Durbin R."/>
        </authorList>
    </citation>
    <scope>NUCLEOTIDE SEQUENCE [LARGE SCALE GENOMIC DNA]</scope>
</reference>
<feature type="chain" id="PRO_5014146339" evidence="2">
    <location>
        <begin position="26"/>
        <end position="67"/>
    </location>
</feature>
<dbReference type="Bgee" id="ENSGGOG00000010653">
    <property type="expression patterns" value="Expressed in liver and 6 other cell types or tissues"/>
</dbReference>
<evidence type="ECO:0000256" key="2">
    <source>
        <dbReference type="SAM" id="SignalP"/>
    </source>
</evidence>
<evidence type="ECO:0000313" key="3">
    <source>
        <dbReference type="Ensembl" id="ENSGGOP00000046694.1"/>
    </source>
</evidence>
<gene>
    <name evidence="3" type="primary">LOC101140641</name>
</gene>
<sequence length="67" mass="7367">MALRAGLVLGFHTLMTLLSPQEAGATKGPAQCQNRTLSPHRTQDGAQAQGLNNHILWMRQTHFFLSP</sequence>
<keyword evidence="4" id="KW-1185">Reference proteome</keyword>
<accession>A0A2I2ZHQ5</accession>
<evidence type="ECO:0000313" key="4">
    <source>
        <dbReference type="Proteomes" id="UP000001519"/>
    </source>
</evidence>
<organism evidence="3 4">
    <name type="scientific">Gorilla gorilla gorilla</name>
    <name type="common">Western lowland gorilla</name>
    <dbReference type="NCBI Taxonomy" id="9595"/>
    <lineage>
        <taxon>Eukaryota</taxon>
        <taxon>Metazoa</taxon>
        <taxon>Chordata</taxon>
        <taxon>Craniata</taxon>
        <taxon>Vertebrata</taxon>
        <taxon>Euteleostomi</taxon>
        <taxon>Mammalia</taxon>
        <taxon>Eutheria</taxon>
        <taxon>Euarchontoglires</taxon>
        <taxon>Primates</taxon>
        <taxon>Haplorrhini</taxon>
        <taxon>Catarrhini</taxon>
        <taxon>Hominidae</taxon>
        <taxon>Gorilla</taxon>
    </lineage>
</organism>
<keyword evidence="2" id="KW-0732">Signal</keyword>
<dbReference type="AlphaFoldDB" id="A0A2I2ZHQ5"/>
<proteinExistence type="predicted"/>
<dbReference type="Ensembl" id="ENSGGOT00000058104.1">
    <property type="protein sequence ID" value="ENSGGOP00000046694.1"/>
    <property type="gene ID" value="ENSGGOG00000010653.3"/>
</dbReference>
<dbReference type="Proteomes" id="UP000001519">
    <property type="component" value="Chromosome 6"/>
</dbReference>
<dbReference type="EMBL" id="CABD030044308">
    <property type="status" value="NOT_ANNOTATED_CDS"/>
    <property type="molecule type" value="Genomic_DNA"/>
</dbReference>
<dbReference type="GeneTree" id="ENSGT00940000162112"/>
<evidence type="ECO:0000256" key="1">
    <source>
        <dbReference type="SAM" id="MobiDB-lite"/>
    </source>
</evidence>
<reference evidence="4" key="1">
    <citation type="submission" date="2011-05" db="EMBL/GenBank/DDBJ databases">
        <title>Insights into the evolution of the great apes provided by the gorilla genome.</title>
        <authorList>
            <person name="Scally A."/>
        </authorList>
    </citation>
    <scope>NUCLEOTIDE SEQUENCE [LARGE SCALE GENOMIC DNA]</scope>
</reference>
<name>A0A2I2ZHQ5_GORGO</name>
<protein>
    <submittedName>
        <fullName evidence="3">Major histocompatibility complex, class II, DO alpha</fullName>
    </submittedName>
</protein>
<feature type="compositionally biased region" description="Polar residues" evidence="1">
    <location>
        <begin position="31"/>
        <end position="45"/>
    </location>
</feature>
<feature type="signal peptide" evidence="2">
    <location>
        <begin position="1"/>
        <end position="25"/>
    </location>
</feature>
<reference evidence="3" key="4">
    <citation type="submission" date="2025-09" db="UniProtKB">
        <authorList>
            <consortium name="Ensembl"/>
        </authorList>
    </citation>
    <scope>IDENTIFICATION</scope>
</reference>